<evidence type="ECO:0000313" key="1">
    <source>
        <dbReference type="EMBL" id="MBA0721678.1"/>
    </source>
</evidence>
<dbReference type="AlphaFoldDB" id="A0A7J9AC96"/>
<name>A0A7J9AC96_9ROSI</name>
<accession>A0A7J9AC96</accession>
<dbReference type="EMBL" id="JABEZV010000009">
    <property type="protein sequence ID" value="MBA0721678.1"/>
    <property type="molecule type" value="Genomic_DNA"/>
</dbReference>
<dbReference type="Proteomes" id="UP000593574">
    <property type="component" value="Unassembled WGS sequence"/>
</dbReference>
<proteinExistence type="predicted"/>
<gene>
    <name evidence="1" type="ORF">Golax_009193</name>
</gene>
<reference evidence="1 2" key="1">
    <citation type="journal article" date="2019" name="Genome Biol. Evol.">
        <title>Insights into the evolution of the New World diploid cottons (Gossypium, subgenus Houzingenia) based on genome sequencing.</title>
        <authorList>
            <person name="Grover C.E."/>
            <person name="Arick M.A. 2nd"/>
            <person name="Thrash A."/>
            <person name="Conover J.L."/>
            <person name="Sanders W.S."/>
            <person name="Peterson D.G."/>
            <person name="Frelichowski J.E."/>
            <person name="Scheffler J.A."/>
            <person name="Scheffler B.E."/>
            <person name="Wendel J.F."/>
        </authorList>
    </citation>
    <scope>NUCLEOTIDE SEQUENCE [LARGE SCALE GENOMIC DNA]</scope>
    <source>
        <strain evidence="1">4</strain>
        <tissue evidence="1">Leaf</tissue>
    </source>
</reference>
<evidence type="ECO:0000313" key="2">
    <source>
        <dbReference type="Proteomes" id="UP000593574"/>
    </source>
</evidence>
<comment type="caution">
    <text evidence="1">The sequence shown here is derived from an EMBL/GenBank/DDBJ whole genome shotgun (WGS) entry which is preliminary data.</text>
</comment>
<keyword evidence="2" id="KW-1185">Reference proteome</keyword>
<sequence length="32" mass="4069">MLRSLLNLKTKTRSSFEWMLLELRHKRYLTRF</sequence>
<organism evidence="1 2">
    <name type="scientific">Gossypium laxum</name>
    <dbReference type="NCBI Taxonomy" id="34288"/>
    <lineage>
        <taxon>Eukaryota</taxon>
        <taxon>Viridiplantae</taxon>
        <taxon>Streptophyta</taxon>
        <taxon>Embryophyta</taxon>
        <taxon>Tracheophyta</taxon>
        <taxon>Spermatophyta</taxon>
        <taxon>Magnoliopsida</taxon>
        <taxon>eudicotyledons</taxon>
        <taxon>Gunneridae</taxon>
        <taxon>Pentapetalae</taxon>
        <taxon>rosids</taxon>
        <taxon>malvids</taxon>
        <taxon>Malvales</taxon>
        <taxon>Malvaceae</taxon>
        <taxon>Malvoideae</taxon>
        <taxon>Gossypium</taxon>
    </lineage>
</organism>
<protein>
    <submittedName>
        <fullName evidence="1">Uncharacterized protein</fullName>
    </submittedName>
</protein>